<dbReference type="EMBL" id="JAWDGP010001430">
    <property type="protein sequence ID" value="KAK3791771.1"/>
    <property type="molecule type" value="Genomic_DNA"/>
</dbReference>
<protein>
    <submittedName>
        <fullName evidence="1">Uncharacterized protein</fullName>
    </submittedName>
</protein>
<comment type="caution">
    <text evidence="1">The sequence shown here is derived from an EMBL/GenBank/DDBJ whole genome shotgun (WGS) entry which is preliminary data.</text>
</comment>
<evidence type="ECO:0000313" key="2">
    <source>
        <dbReference type="Proteomes" id="UP001283361"/>
    </source>
</evidence>
<name>A0AAE1AR46_9GAST</name>
<dbReference type="Proteomes" id="UP001283361">
    <property type="component" value="Unassembled WGS sequence"/>
</dbReference>
<reference evidence="1" key="1">
    <citation type="journal article" date="2023" name="G3 (Bethesda)">
        <title>A reference genome for the long-term kleptoplast-retaining sea slug Elysia crispata morphotype clarki.</title>
        <authorList>
            <person name="Eastman K.E."/>
            <person name="Pendleton A.L."/>
            <person name="Shaikh M.A."/>
            <person name="Suttiyut T."/>
            <person name="Ogas R."/>
            <person name="Tomko P."/>
            <person name="Gavelis G."/>
            <person name="Widhalm J.R."/>
            <person name="Wisecaver J.H."/>
        </authorList>
    </citation>
    <scope>NUCLEOTIDE SEQUENCE</scope>
    <source>
        <strain evidence="1">ECLA1</strain>
    </source>
</reference>
<sequence length="96" mass="11233">MFLAEGDLYISELIVTRLVMVAYRSDRVHVDLMCWPFNWQLTTDILKTYEALSPFPWKLRRHLAVEEDSNRASDQEEAMPHLQIMAARPEVGRVTI</sequence>
<evidence type="ECO:0000313" key="1">
    <source>
        <dbReference type="EMBL" id="KAK3791771.1"/>
    </source>
</evidence>
<organism evidence="1 2">
    <name type="scientific">Elysia crispata</name>
    <name type="common">lettuce slug</name>
    <dbReference type="NCBI Taxonomy" id="231223"/>
    <lineage>
        <taxon>Eukaryota</taxon>
        <taxon>Metazoa</taxon>
        <taxon>Spiralia</taxon>
        <taxon>Lophotrochozoa</taxon>
        <taxon>Mollusca</taxon>
        <taxon>Gastropoda</taxon>
        <taxon>Heterobranchia</taxon>
        <taxon>Euthyneura</taxon>
        <taxon>Panpulmonata</taxon>
        <taxon>Sacoglossa</taxon>
        <taxon>Placobranchoidea</taxon>
        <taxon>Plakobranchidae</taxon>
        <taxon>Elysia</taxon>
    </lineage>
</organism>
<gene>
    <name evidence="1" type="ORF">RRG08_028919</name>
</gene>
<accession>A0AAE1AR46</accession>
<keyword evidence="2" id="KW-1185">Reference proteome</keyword>
<proteinExistence type="predicted"/>
<dbReference type="AlphaFoldDB" id="A0AAE1AR46"/>